<dbReference type="SMART" id="SM00041">
    <property type="entry name" value="CT"/>
    <property type="match status" value="1"/>
</dbReference>
<dbReference type="EMBL" id="JAGEUA010000008">
    <property type="protein sequence ID" value="KAL0968828.1"/>
    <property type="molecule type" value="Genomic_DNA"/>
</dbReference>
<feature type="domain" description="VWFC" evidence="4">
    <location>
        <begin position="209"/>
        <end position="277"/>
    </location>
</feature>
<feature type="disulfide bond" evidence="2">
    <location>
        <begin position="409"/>
        <end position="463"/>
    </location>
</feature>
<evidence type="ECO:0000313" key="5">
    <source>
        <dbReference type="EMBL" id="KAL0968828.1"/>
    </source>
</evidence>
<dbReference type="PANTHER" id="PTHR11339:SF406">
    <property type="entry name" value="MUCIN-5AC-LIKE"/>
    <property type="match status" value="1"/>
</dbReference>
<comment type="caution">
    <text evidence="2">Lacks conserved residue(s) required for the propagation of feature annotation.</text>
</comment>
<dbReference type="SUPFAM" id="SSF57567">
    <property type="entry name" value="Serine protease inhibitors"/>
    <property type="match status" value="1"/>
</dbReference>
<reference evidence="5 6" key="1">
    <citation type="submission" date="2024-06" db="EMBL/GenBank/DDBJ databases">
        <authorList>
            <person name="Pan Q."/>
            <person name="Wen M."/>
            <person name="Jouanno E."/>
            <person name="Zahm M."/>
            <person name="Klopp C."/>
            <person name="Cabau C."/>
            <person name="Louis A."/>
            <person name="Berthelot C."/>
            <person name="Parey E."/>
            <person name="Roest Crollius H."/>
            <person name="Montfort J."/>
            <person name="Robinson-Rechavi M."/>
            <person name="Bouchez O."/>
            <person name="Lampietro C."/>
            <person name="Lopez Roques C."/>
            <person name="Donnadieu C."/>
            <person name="Postlethwait J."/>
            <person name="Bobe J."/>
            <person name="Verreycken H."/>
            <person name="Guiguen Y."/>
        </authorList>
    </citation>
    <scope>NUCLEOTIDE SEQUENCE [LARGE SCALE GENOMIC DNA]</scope>
    <source>
        <strain evidence="5">Up_M1</strain>
        <tissue evidence="5">Testis</tissue>
    </source>
</reference>
<name>A0ABD0WFT3_UMBPY</name>
<keyword evidence="1 2" id="KW-1015">Disulfide bond</keyword>
<dbReference type="Pfam" id="PF08742">
    <property type="entry name" value="C8"/>
    <property type="match status" value="1"/>
</dbReference>
<dbReference type="PROSITE" id="PS50184">
    <property type="entry name" value="VWFC_2"/>
    <property type="match status" value="1"/>
</dbReference>
<organism evidence="5 6">
    <name type="scientific">Umbra pygmaea</name>
    <name type="common">Eastern mudminnow</name>
    <dbReference type="NCBI Taxonomy" id="75934"/>
    <lineage>
        <taxon>Eukaryota</taxon>
        <taxon>Metazoa</taxon>
        <taxon>Chordata</taxon>
        <taxon>Craniata</taxon>
        <taxon>Vertebrata</taxon>
        <taxon>Euteleostomi</taxon>
        <taxon>Actinopterygii</taxon>
        <taxon>Neopterygii</taxon>
        <taxon>Teleostei</taxon>
        <taxon>Protacanthopterygii</taxon>
        <taxon>Esociformes</taxon>
        <taxon>Umbridae</taxon>
        <taxon>Umbra</taxon>
    </lineage>
</organism>
<dbReference type="AlphaFoldDB" id="A0ABD0WFT3"/>
<evidence type="ECO:0000259" key="4">
    <source>
        <dbReference type="PROSITE" id="PS50184"/>
    </source>
</evidence>
<dbReference type="SMART" id="SM00214">
    <property type="entry name" value="VWC"/>
    <property type="match status" value="2"/>
</dbReference>
<evidence type="ECO:0000256" key="1">
    <source>
        <dbReference type="ARBA" id="ARBA00023157"/>
    </source>
</evidence>
<proteinExistence type="predicted"/>
<dbReference type="Gene3D" id="2.10.25.10">
    <property type="entry name" value="Laminin"/>
    <property type="match status" value="1"/>
</dbReference>
<keyword evidence="6" id="KW-1185">Reference proteome</keyword>
<dbReference type="Proteomes" id="UP001557470">
    <property type="component" value="Unassembled WGS sequence"/>
</dbReference>
<dbReference type="InterPro" id="IPR014853">
    <property type="entry name" value="VWF/SSPO/ZAN-like_Cys-rich_dom"/>
</dbReference>
<gene>
    <name evidence="5" type="ORF">UPYG_G00272430</name>
</gene>
<dbReference type="InterPro" id="IPR036084">
    <property type="entry name" value="Ser_inhib-like_sf"/>
</dbReference>
<comment type="caution">
    <text evidence="5">The sequence shown here is derived from an EMBL/GenBank/DDBJ whole genome shotgun (WGS) entry which is preliminary data.</text>
</comment>
<dbReference type="SMART" id="SM00832">
    <property type="entry name" value="C8"/>
    <property type="match status" value="1"/>
</dbReference>
<evidence type="ECO:0000313" key="6">
    <source>
        <dbReference type="Proteomes" id="UP001557470"/>
    </source>
</evidence>
<dbReference type="PANTHER" id="PTHR11339">
    <property type="entry name" value="EXTRACELLULAR MATRIX GLYCOPROTEIN RELATED"/>
    <property type="match status" value="1"/>
</dbReference>
<feature type="domain" description="CTCK" evidence="3">
    <location>
        <begin position="379"/>
        <end position="470"/>
    </location>
</feature>
<accession>A0ABD0WFT3</accession>
<sequence>MATQRGSVVHVTIIGKMTADHRMVRSLRVLEWLMNGRFLMTKSPTANLNLQDPPPTPKPVVCPPEKIQICDIIRSPVFKSCHDTIPPEAFYEACVYDVCHMTNKSIGCSSLEAYAHMCTDHGVQCIDWRPSTNGQCEYKCPVTKVYKACGPAIQPTCNSKYNEKYVQSCEGALKEQNVLCNAFSEGCFCPEGKILFNTFSDTCVSACGCTGPDGNNKQPGDSWRSNCMDCDCSADTMSVICRPVECPAQEVVSCIQTGEVLVSETVDCCQRNKCVCDVSSCPKSTPCPLGSELVVNISNKSCCPMYSCVPKPVCVYNNTEYKPGEVWSPPSDRCVTYVCTSKGNQYIAVGTKVQCPQLHPENCIPGTEKTDANGCCTTCTPSFCALQKNTTFLQINDCKSVKPVELSACGGSCGTYSMYSAMKNSLMHSCSCCQEMSTSERKVEMVCSKGKKTTQTYIYIEQCGCRRKVEDMLNPHKGNRLARESVSLSLGEEVVSGDLDSLNRQICSQARAMGYSMTDLTFDAEGVAMFGCGFWLEGADYAMEEEEGPRLPYSPAWPPEAAQRSSAWMADLVGALPIVGGGGLRPSFSF</sequence>
<dbReference type="PROSITE" id="PS01225">
    <property type="entry name" value="CTCK_2"/>
    <property type="match status" value="1"/>
</dbReference>
<dbReference type="InterPro" id="IPR050780">
    <property type="entry name" value="Mucin_vWF_Thrombospondin_sf"/>
</dbReference>
<dbReference type="InterPro" id="IPR001007">
    <property type="entry name" value="VWF_dom"/>
</dbReference>
<feature type="disulfide bond" evidence="2">
    <location>
        <begin position="398"/>
        <end position="447"/>
    </location>
</feature>
<evidence type="ECO:0000259" key="3">
    <source>
        <dbReference type="PROSITE" id="PS01225"/>
    </source>
</evidence>
<feature type="disulfide bond" evidence="2">
    <location>
        <begin position="413"/>
        <end position="465"/>
    </location>
</feature>
<dbReference type="InterPro" id="IPR006207">
    <property type="entry name" value="Cys_knot_C"/>
</dbReference>
<evidence type="ECO:0000256" key="2">
    <source>
        <dbReference type="PROSITE-ProRule" id="PRU00039"/>
    </source>
</evidence>
<protein>
    <submittedName>
        <fullName evidence="5">Uncharacterized protein</fullName>
    </submittedName>
</protein>
<dbReference type="PROSITE" id="PS01208">
    <property type="entry name" value="VWFC_1"/>
    <property type="match status" value="1"/>
</dbReference>